<sequence length="209" mass="22087">MTVRLPLSETGLVFAVEARGSICPAAAPPRRARAPGPSAGGGEREGSFARHVLRGRHVPSSGLRDRWVDSPGWGSLPTFYASGAGGDGLCSSPGAGGRQASRGMRPDTPTPHPPFPHPEQTPEGTRCVHHLGRHFAKQGILRSTDVRVTQAPSVTWDGKACSRLSRLGQPIALVISVSHAFRNSPSHPNPPHPASRNLRDAVSHAAPRD</sequence>
<dbReference type="AlphaFoldDB" id="A0AAD7WRA2"/>
<feature type="region of interest" description="Disordered" evidence="1">
    <location>
        <begin position="26"/>
        <end position="51"/>
    </location>
</feature>
<evidence type="ECO:0000313" key="3">
    <source>
        <dbReference type="Proteomes" id="UP001221898"/>
    </source>
</evidence>
<dbReference type="Proteomes" id="UP001221898">
    <property type="component" value="Unassembled WGS sequence"/>
</dbReference>
<evidence type="ECO:0000256" key="1">
    <source>
        <dbReference type="SAM" id="MobiDB-lite"/>
    </source>
</evidence>
<proteinExistence type="predicted"/>
<feature type="compositionally biased region" description="Low complexity" evidence="1">
    <location>
        <begin position="26"/>
        <end position="37"/>
    </location>
</feature>
<organism evidence="2 3">
    <name type="scientific">Aldrovandia affinis</name>
    <dbReference type="NCBI Taxonomy" id="143900"/>
    <lineage>
        <taxon>Eukaryota</taxon>
        <taxon>Metazoa</taxon>
        <taxon>Chordata</taxon>
        <taxon>Craniata</taxon>
        <taxon>Vertebrata</taxon>
        <taxon>Euteleostomi</taxon>
        <taxon>Actinopterygii</taxon>
        <taxon>Neopterygii</taxon>
        <taxon>Teleostei</taxon>
        <taxon>Notacanthiformes</taxon>
        <taxon>Halosauridae</taxon>
        <taxon>Aldrovandia</taxon>
    </lineage>
</organism>
<dbReference type="EMBL" id="JAINUG010000044">
    <property type="protein sequence ID" value="KAJ8406362.1"/>
    <property type="molecule type" value="Genomic_DNA"/>
</dbReference>
<feature type="compositionally biased region" description="Basic and acidic residues" evidence="1">
    <location>
        <begin position="197"/>
        <end position="209"/>
    </location>
</feature>
<accession>A0AAD7WRA2</accession>
<evidence type="ECO:0000313" key="2">
    <source>
        <dbReference type="EMBL" id="KAJ8406362.1"/>
    </source>
</evidence>
<feature type="region of interest" description="Disordered" evidence="1">
    <location>
        <begin position="182"/>
        <end position="209"/>
    </location>
</feature>
<feature type="compositionally biased region" description="Pro residues" evidence="1">
    <location>
        <begin position="108"/>
        <end position="119"/>
    </location>
</feature>
<comment type="caution">
    <text evidence="2">The sequence shown here is derived from an EMBL/GenBank/DDBJ whole genome shotgun (WGS) entry which is preliminary data.</text>
</comment>
<protein>
    <submittedName>
        <fullName evidence="2">Uncharacterized protein</fullName>
    </submittedName>
</protein>
<gene>
    <name evidence="2" type="ORF">AAFF_G00305930</name>
</gene>
<name>A0AAD7WRA2_9TELE</name>
<feature type="region of interest" description="Disordered" evidence="1">
    <location>
        <begin position="90"/>
        <end position="124"/>
    </location>
</feature>
<reference evidence="2" key="1">
    <citation type="journal article" date="2023" name="Science">
        <title>Genome structures resolve the early diversification of teleost fishes.</title>
        <authorList>
            <person name="Parey E."/>
            <person name="Louis A."/>
            <person name="Montfort J."/>
            <person name="Bouchez O."/>
            <person name="Roques C."/>
            <person name="Iampietro C."/>
            <person name="Lluch J."/>
            <person name="Castinel A."/>
            <person name="Donnadieu C."/>
            <person name="Desvignes T."/>
            <person name="Floi Bucao C."/>
            <person name="Jouanno E."/>
            <person name="Wen M."/>
            <person name="Mejri S."/>
            <person name="Dirks R."/>
            <person name="Jansen H."/>
            <person name="Henkel C."/>
            <person name="Chen W.J."/>
            <person name="Zahm M."/>
            <person name="Cabau C."/>
            <person name="Klopp C."/>
            <person name="Thompson A.W."/>
            <person name="Robinson-Rechavi M."/>
            <person name="Braasch I."/>
            <person name="Lecointre G."/>
            <person name="Bobe J."/>
            <person name="Postlethwait J.H."/>
            <person name="Berthelot C."/>
            <person name="Roest Crollius H."/>
            <person name="Guiguen Y."/>
        </authorList>
    </citation>
    <scope>NUCLEOTIDE SEQUENCE</scope>
    <source>
        <strain evidence="2">NC1722</strain>
    </source>
</reference>
<keyword evidence="3" id="KW-1185">Reference proteome</keyword>